<dbReference type="EMBL" id="JABSTR010000001">
    <property type="protein sequence ID" value="KAH9362606.1"/>
    <property type="molecule type" value="Genomic_DNA"/>
</dbReference>
<organism evidence="2 3">
    <name type="scientific">Haemaphysalis longicornis</name>
    <name type="common">Bush tick</name>
    <dbReference type="NCBI Taxonomy" id="44386"/>
    <lineage>
        <taxon>Eukaryota</taxon>
        <taxon>Metazoa</taxon>
        <taxon>Ecdysozoa</taxon>
        <taxon>Arthropoda</taxon>
        <taxon>Chelicerata</taxon>
        <taxon>Arachnida</taxon>
        <taxon>Acari</taxon>
        <taxon>Parasitiformes</taxon>
        <taxon>Ixodida</taxon>
        <taxon>Ixodoidea</taxon>
        <taxon>Ixodidae</taxon>
        <taxon>Haemaphysalinae</taxon>
        <taxon>Haemaphysalis</taxon>
    </lineage>
</organism>
<evidence type="ECO:0000256" key="1">
    <source>
        <dbReference type="SAM" id="MobiDB-lite"/>
    </source>
</evidence>
<keyword evidence="3" id="KW-1185">Reference proteome</keyword>
<comment type="caution">
    <text evidence="2">The sequence shown here is derived from an EMBL/GenBank/DDBJ whole genome shotgun (WGS) entry which is preliminary data.</text>
</comment>
<dbReference type="Proteomes" id="UP000821853">
    <property type="component" value="Chromosome 1"/>
</dbReference>
<evidence type="ECO:0000313" key="2">
    <source>
        <dbReference type="EMBL" id="KAH9362606.1"/>
    </source>
</evidence>
<sequence length="87" mass="9357">MKSISASCLPEQGRAPGELRCLPFTSASSVSQTDCGGRWLTLSEAGLKRTDGKPCLPAKWRTEERRARGGSQKLRDTSQACRVSSAS</sequence>
<evidence type="ECO:0000313" key="3">
    <source>
        <dbReference type="Proteomes" id="UP000821853"/>
    </source>
</evidence>
<accession>A0A9J6F8S1</accession>
<feature type="compositionally biased region" description="Polar residues" evidence="1">
    <location>
        <begin position="77"/>
        <end position="87"/>
    </location>
</feature>
<gene>
    <name evidence="2" type="ORF">HPB48_015480</name>
</gene>
<name>A0A9J6F8S1_HAELO</name>
<dbReference type="AlphaFoldDB" id="A0A9J6F8S1"/>
<reference evidence="2 3" key="1">
    <citation type="journal article" date="2020" name="Cell">
        <title>Large-Scale Comparative Analyses of Tick Genomes Elucidate Their Genetic Diversity and Vector Capacities.</title>
        <authorList>
            <consortium name="Tick Genome and Microbiome Consortium (TIGMIC)"/>
            <person name="Jia N."/>
            <person name="Wang J."/>
            <person name="Shi W."/>
            <person name="Du L."/>
            <person name="Sun Y."/>
            <person name="Zhan W."/>
            <person name="Jiang J.F."/>
            <person name="Wang Q."/>
            <person name="Zhang B."/>
            <person name="Ji P."/>
            <person name="Bell-Sakyi L."/>
            <person name="Cui X.M."/>
            <person name="Yuan T.T."/>
            <person name="Jiang B.G."/>
            <person name="Yang W.F."/>
            <person name="Lam T.T."/>
            <person name="Chang Q.C."/>
            <person name="Ding S.J."/>
            <person name="Wang X.J."/>
            <person name="Zhu J.G."/>
            <person name="Ruan X.D."/>
            <person name="Zhao L."/>
            <person name="Wei J.T."/>
            <person name="Ye R.Z."/>
            <person name="Que T.C."/>
            <person name="Du C.H."/>
            <person name="Zhou Y.H."/>
            <person name="Cheng J.X."/>
            <person name="Dai P.F."/>
            <person name="Guo W.B."/>
            <person name="Han X.H."/>
            <person name="Huang E.J."/>
            <person name="Li L.F."/>
            <person name="Wei W."/>
            <person name="Gao Y.C."/>
            <person name="Liu J.Z."/>
            <person name="Shao H.Z."/>
            <person name="Wang X."/>
            <person name="Wang C.C."/>
            <person name="Yang T.C."/>
            <person name="Huo Q.B."/>
            <person name="Li W."/>
            <person name="Chen H.Y."/>
            <person name="Chen S.E."/>
            <person name="Zhou L.G."/>
            <person name="Ni X.B."/>
            <person name="Tian J.H."/>
            <person name="Sheng Y."/>
            <person name="Liu T."/>
            <person name="Pan Y.S."/>
            <person name="Xia L.Y."/>
            <person name="Li J."/>
            <person name="Zhao F."/>
            <person name="Cao W.C."/>
        </authorList>
    </citation>
    <scope>NUCLEOTIDE SEQUENCE [LARGE SCALE GENOMIC DNA]</scope>
    <source>
        <strain evidence="2">HaeL-2018</strain>
    </source>
</reference>
<dbReference type="VEuPathDB" id="VectorBase:HLOH_054105"/>
<proteinExistence type="predicted"/>
<feature type="region of interest" description="Disordered" evidence="1">
    <location>
        <begin position="61"/>
        <end position="87"/>
    </location>
</feature>
<protein>
    <submittedName>
        <fullName evidence="2">Uncharacterized protein</fullName>
    </submittedName>
</protein>